<keyword evidence="1" id="KW-0472">Membrane</keyword>
<dbReference type="EMBL" id="UOGC01000103">
    <property type="protein sequence ID" value="VAX20324.1"/>
    <property type="molecule type" value="Genomic_DNA"/>
</dbReference>
<evidence type="ECO:0000313" key="3">
    <source>
        <dbReference type="EMBL" id="VAX20324.1"/>
    </source>
</evidence>
<feature type="domain" description="AB hydrolase-1" evidence="2">
    <location>
        <begin position="96"/>
        <end position="221"/>
    </location>
</feature>
<dbReference type="Pfam" id="PF00561">
    <property type="entry name" value="Abhydrolase_1"/>
    <property type="match status" value="1"/>
</dbReference>
<keyword evidence="1" id="KW-1133">Transmembrane helix</keyword>
<reference evidence="3" key="1">
    <citation type="submission" date="2018-06" db="EMBL/GenBank/DDBJ databases">
        <authorList>
            <person name="Zhirakovskaya E."/>
        </authorList>
    </citation>
    <scope>NUCLEOTIDE SEQUENCE</scope>
</reference>
<dbReference type="PANTHER" id="PTHR37946:SF1">
    <property type="entry name" value="SLL1969 PROTEIN"/>
    <property type="match status" value="1"/>
</dbReference>
<dbReference type="AlphaFoldDB" id="A0A3B1C8P3"/>
<feature type="transmembrane region" description="Helical" evidence="1">
    <location>
        <begin position="56"/>
        <end position="77"/>
    </location>
</feature>
<dbReference type="PANTHER" id="PTHR37946">
    <property type="entry name" value="SLL1969 PROTEIN"/>
    <property type="match status" value="1"/>
</dbReference>
<sequence>MIYIAIAFAIAVILTIVSEGAHYAFRWYEVSNRNYDKKDTWFSAIWADNASPVRSFFMECFYSWLYTATVIVHAIFIKPLRWLRNDPPAPVNKDKPLVVLIHGYMASENHFWLMKKRFYDNDIENVVTFGYDRKKLTVESAAEKLHDMILRIKSETGVKETVLVGHSAGGLIAYKYAMEYGEGEVRAVVALAAPFRGSRLTVLSLTPFARNLHPSNPMFAEMISTKINAPLLSVFSKYDQLVLPYTNCEHPFADENAEISGTGHSGFYFSRNAFNIMAEWLKKRVL</sequence>
<gene>
    <name evidence="3" type="ORF">MNBD_NITROSPINAE01-123</name>
</gene>
<evidence type="ECO:0000256" key="1">
    <source>
        <dbReference type="SAM" id="Phobius"/>
    </source>
</evidence>
<dbReference type="SUPFAM" id="SSF53474">
    <property type="entry name" value="alpha/beta-Hydrolases"/>
    <property type="match status" value="1"/>
</dbReference>
<protein>
    <recommendedName>
        <fullName evidence="2">AB hydrolase-1 domain-containing protein</fullName>
    </recommendedName>
</protein>
<dbReference type="Gene3D" id="3.40.50.1820">
    <property type="entry name" value="alpha/beta hydrolase"/>
    <property type="match status" value="1"/>
</dbReference>
<name>A0A3B1C8P3_9ZZZZ</name>
<accession>A0A3B1C8P3</accession>
<keyword evidence="1" id="KW-0812">Transmembrane</keyword>
<organism evidence="3">
    <name type="scientific">hydrothermal vent metagenome</name>
    <dbReference type="NCBI Taxonomy" id="652676"/>
    <lineage>
        <taxon>unclassified sequences</taxon>
        <taxon>metagenomes</taxon>
        <taxon>ecological metagenomes</taxon>
    </lineage>
</organism>
<evidence type="ECO:0000259" key="2">
    <source>
        <dbReference type="Pfam" id="PF00561"/>
    </source>
</evidence>
<dbReference type="InterPro" id="IPR000073">
    <property type="entry name" value="AB_hydrolase_1"/>
</dbReference>
<dbReference type="InterPro" id="IPR029058">
    <property type="entry name" value="AB_hydrolase_fold"/>
</dbReference>
<proteinExistence type="predicted"/>